<dbReference type="EMBL" id="MTYJ01000177">
    <property type="protein sequence ID" value="OWA49910.1"/>
    <property type="molecule type" value="Genomic_DNA"/>
</dbReference>
<feature type="transmembrane region" description="Helical" evidence="5">
    <location>
        <begin position="332"/>
        <end position="354"/>
    </location>
</feature>
<keyword evidence="4 5" id="KW-0472">Membrane</keyword>
<proteinExistence type="predicted"/>
<evidence type="ECO:0000256" key="2">
    <source>
        <dbReference type="ARBA" id="ARBA00022692"/>
    </source>
</evidence>
<sequence>MAYEKSEYTLKAPPIISTAFITPTYTSMAILELLLMYNWTTVYVITDMSSLPVFWSFGTEIPKLAASKAIIFYRRLARARDLLSFRDLLEDFRTLSRVMLFFGKADQLRRLVIEASSMNMTNGEFVYICDEPYAFYGVVTWHVSNVTEREARIAREAFRSVLVVSPFVEPFDESSIAIANMRRHFRQRAKDLYNITTTANQEPAVEILSSYATVFMLAQGAMKLRDGWHLSQRFLQRTFHAPGGLADLYIDKTGRRAVTLAVSHFSGNDSVREPFLVQSQQDTAVLLPLREISHSWPDGRWPPPNEPACGYSNQKAACLPHSDFMQNGGRTIVVTLASLLCAVIVMAACTRNYLYKAELRSAWSMWYLTEQLLLAAGSPPARTVQHRTRSFKGPIPGYAMVSSATSINS</sequence>
<dbReference type="Pfam" id="PF01094">
    <property type="entry name" value="ANF_receptor"/>
    <property type="match status" value="1"/>
</dbReference>
<evidence type="ECO:0000313" key="7">
    <source>
        <dbReference type="EMBL" id="OWA49910.1"/>
    </source>
</evidence>
<dbReference type="AlphaFoldDB" id="A0A9X6RJK5"/>
<comment type="caution">
    <text evidence="7">The sequence shown here is derived from an EMBL/GenBank/DDBJ whole genome shotgun (WGS) entry which is preliminary data.</text>
</comment>
<organism evidence="7 8">
    <name type="scientific">Hypsibius exemplaris</name>
    <name type="common">Freshwater tardigrade</name>
    <dbReference type="NCBI Taxonomy" id="2072580"/>
    <lineage>
        <taxon>Eukaryota</taxon>
        <taxon>Metazoa</taxon>
        <taxon>Ecdysozoa</taxon>
        <taxon>Tardigrada</taxon>
        <taxon>Eutardigrada</taxon>
        <taxon>Parachela</taxon>
        <taxon>Hypsibioidea</taxon>
        <taxon>Hypsibiidae</taxon>
        <taxon>Hypsibius</taxon>
    </lineage>
</organism>
<dbReference type="GO" id="GO:0016020">
    <property type="term" value="C:membrane"/>
    <property type="evidence" value="ECO:0007669"/>
    <property type="project" value="UniProtKB-SubCell"/>
</dbReference>
<gene>
    <name evidence="7" type="ORF">BV898_14445</name>
</gene>
<evidence type="ECO:0000256" key="5">
    <source>
        <dbReference type="SAM" id="Phobius"/>
    </source>
</evidence>
<dbReference type="InterPro" id="IPR001828">
    <property type="entry name" value="ANF_lig-bd_rcpt"/>
</dbReference>
<reference evidence="8" key="1">
    <citation type="submission" date="2017-01" db="EMBL/GenBank/DDBJ databases">
        <title>Comparative genomics of anhydrobiosis in the tardigrade Hypsibius dujardini.</title>
        <authorList>
            <person name="Yoshida Y."/>
            <person name="Koutsovoulos G."/>
            <person name="Laetsch D."/>
            <person name="Stevens L."/>
            <person name="Kumar S."/>
            <person name="Horikawa D."/>
            <person name="Ishino K."/>
            <person name="Komine S."/>
            <person name="Tomita M."/>
            <person name="Blaxter M."/>
            <person name="Arakawa K."/>
        </authorList>
    </citation>
    <scope>NUCLEOTIDE SEQUENCE [LARGE SCALE GENOMIC DNA]</scope>
    <source>
        <strain evidence="8">Z151</strain>
    </source>
</reference>
<evidence type="ECO:0000256" key="1">
    <source>
        <dbReference type="ARBA" id="ARBA00004370"/>
    </source>
</evidence>
<comment type="subcellular location">
    <subcellularLocation>
        <location evidence="1">Membrane</location>
    </subcellularLocation>
</comment>
<evidence type="ECO:0000256" key="3">
    <source>
        <dbReference type="ARBA" id="ARBA00022989"/>
    </source>
</evidence>
<keyword evidence="8" id="KW-1185">Reference proteome</keyword>
<evidence type="ECO:0000259" key="6">
    <source>
        <dbReference type="Pfam" id="PF01094"/>
    </source>
</evidence>
<dbReference type="InterPro" id="IPR028082">
    <property type="entry name" value="Peripla_BP_I"/>
</dbReference>
<evidence type="ECO:0000313" key="8">
    <source>
        <dbReference type="Proteomes" id="UP000192578"/>
    </source>
</evidence>
<feature type="domain" description="Receptor ligand binding region" evidence="6">
    <location>
        <begin position="23"/>
        <end position="260"/>
    </location>
</feature>
<dbReference type="SUPFAM" id="SSF53822">
    <property type="entry name" value="Periplasmic binding protein-like I"/>
    <property type="match status" value="1"/>
</dbReference>
<dbReference type="OrthoDB" id="10693768at2759"/>
<protein>
    <recommendedName>
        <fullName evidence="6">Receptor ligand binding region domain-containing protein</fullName>
    </recommendedName>
</protein>
<keyword evidence="2 5" id="KW-0812">Transmembrane</keyword>
<name>A0A9X6RJK5_HYPEX</name>
<keyword evidence="3 5" id="KW-1133">Transmembrane helix</keyword>
<dbReference type="Proteomes" id="UP000192578">
    <property type="component" value="Unassembled WGS sequence"/>
</dbReference>
<evidence type="ECO:0000256" key="4">
    <source>
        <dbReference type="ARBA" id="ARBA00023136"/>
    </source>
</evidence>
<dbReference type="Gene3D" id="3.40.50.2300">
    <property type="match status" value="1"/>
</dbReference>
<accession>A0A9X6RJK5</accession>